<accession>A0A9N9TTU6</accession>
<proteinExistence type="inferred from homology"/>
<evidence type="ECO:0000256" key="5">
    <source>
        <dbReference type="ARBA" id="ARBA00047960"/>
    </source>
</evidence>
<evidence type="ECO:0000313" key="8">
    <source>
        <dbReference type="EMBL" id="CAG9860277.1"/>
    </source>
</evidence>
<dbReference type="PANTHER" id="PTHR11571:SF224">
    <property type="entry name" value="HEMATOPOIETIC PROSTAGLANDIN D SYNTHASE"/>
    <property type="match status" value="1"/>
</dbReference>
<protein>
    <recommendedName>
        <fullName evidence="2">glutathione transferase</fullName>
        <ecNumber evidence="2">2.5.1.18</ecNumber>
    </recommendedName>
</protein>
<dbReference type="EC" id="2.5.1.18" evidence="2"/>
<evidence type="ECO:0000313" key="9">
    <source>
        <dbReference type="Proteomes" id="UP001153712"/>
    </source>
</evidence>
<feature type="domain" description="GST C-terminal" evidence="7">
    <location>
        <begin position="81"/>
        <end position="202"/>
    </location>
</feature>
<dbReference type="CDD" id="cd03192">
    <property type="entry name" value="GST_C_Sigma_like"/>
    <property type="match status" value="1"/>
</dbReference>
<dbReference type="GO" id="GO:0004364">
    <property type="term" value="F:glutathione transferase activity"/>
    <property type="evidence" value="ECO:0007669"/>
    <property type="project" value="UniProtKB-EC"/>
</dbReference>
<dbReference type="CDD" id="cd03039">
    <property type="entry name" value="GST_N_Sigma_like"/>
    <property type="match status" value="1"/>
</dbReference>
<sequence length="212" mass="24912">MVQYKLYYFNFTGRGEPIRLLFAYGGIPFEDFRFEWEDWPAIKPNMPIGTIPVLEIDGKPFWQTTPLCKYVANSLKLDGKDGLENLSIDCVVDTLWDLLSSVYTRFKESDEERKKQIEKTLYEQVPVILGKFDENVKKNGFIALNRLTWADIVFLSAYEDLMNLVPEKNVFEQYPALIKLKDKILESENIREYLRKRPASKIPKTYDLKNDF</sequence>
<evidence type="ECO:0000256" key="1">
    <source>
        <dbReference type="ARBA" id="ARBA00011738"/>
    </source>
</evidence>
<dbReference type="FunFam" id="3.40.30.10:FF:000035">
    <property type="entry name" value="hematopoietic prostaglandin D synthase"/>
    <property type="match status" value="1"/>
</dbReference>
<dbReference type="SUPFAM" id="SSF47616">
    <property type="entry name" value="GST C-terminal domain-like"/>
    <property type="match status" value="1"/>
</dbReference>
<dbReference type="SFLD" id="SFLDS00019">
    <property type="entry name" value="Glutathione_Transferase_(cytos"/>
    <property type="match status" value="1"/>
</dbReference>
<dbReference type="InterPro" id="IPR004046">
    <property type="entry name" value="GST_C"/>
</dbReference>
<evidence type="ECO:0000259" key="7">
    <source>
        <dbReference type="PROSITE" id="PS50405"/>
    </source>
</evidence>
<evidence type="ECO:0000256" key="2">
    <source>
        <dbReference type="ARBA" id="ARBA00012452"/>
    </source>
</evidence>
<gene>
    <name evidence="8" type="ORF">PHYEVI_LOCUS6632</name>
</gene>
<dbReference type="PROSITE" id="PS50405">
    <property type="entry name" value="GST_CTER"/>
    <property type="match status" value="1"/>
</dbReference>
<organism evidence="8 9">
    <name type="scientific">Phyllotreta striolata</name>
    <name type="common">Striped flea beetle</name>
    <name type="synonym">Crioceris striolata</name>
    <dbReference type="NCBI Taxonomy" id="444603"/>
    <lineage>
        <taxon>Eukaryota</taxon>
        <taxon>Metazoa</taxon>
        <taxon>Ecdysozoa</taxon>
        <taxon>Arthropoda</taxon>
        <taxon>Hexapoda</taxon>
        <taxon>Insecta</taxon>
        <taxon>Pterygota</taxon>
        <taxon>Neoptera</taxon>
        <taxon>Endopterygota</taxon>
        <taxon>Coleoptera</taxon>
        <taxon>Polyphaga</taxon>
        <taxon>Cucujiformia</taxon>
        <taxon>Chrysomeloidea</taxon>
        <taxon>Chrysomelidae</taxon>
        <taxon>Galerucinae</taxon>
        <taxon>Alticini</taxon>
        <taxon>Phyllotreta</taxon>
    </lineage>
</organism>
<dbReference type="InterPro" id="IPR036282">
    <property type="entry name" value="Glutathione-S-Trfase_C_sf"/>
</dbReference>
<keyword evidence="9" id="KW-1185">Reference proteome</keyword>
<evidence type="ECO:0000256" key="3">
    <source>
        <dbReference type="ARBA" id="ARBA00022679"/>
    </source>
</evidence>
<dbReference type="Pfam" id="PF14497">
    <property type="entry name" value="GST_C_3"/>
    <property type="match status" value="1"/>
</dbReference>
<dbReference type="InterPro" id="IPR050213">
    <property type="entry name" value="GST_superfamily"/>
</dbReference>
<dbReference type="PANTHER" id="PTHR11571">
    <property type="entry name" value="GLUTATHIONE S-TRANSFERASE"/>
    <property type="match status" value="1"/>
</dbReference>
<dbReference type="Proteomes" id="UP001153712">
    <property type="component" value="Chromosome 3"/>
</dbReference>
<dbReference type="Gene3D" id="3.40.30.10">
    <property type="entry name" value="Glutaredoxin"/>
    <property type="match status" value="1"/>
</dbReference>
<dbReference type="InterPro" id="IPR040079">
    <property type="entry name" value="Glutathione_S-Trfase"/>
</dbReference>
<dbReference type="EMBL" id="OU900096">
    <property type="protein sequence ID" value="CAG9860277.1"/>
    <property type="molecule type" value="Genomic_DNA"/>
</dbReference>
<comment type="similarity">
    <text evidence="4">Belongs to the GST superfamily. Sigma family.</text>
</comment>
<feature type="domain" description="GST N-terminal" evidence="6">
    <location>
        <begin position="2"/>
        <end position="79"/>
    </location>
</feature>
<name>A0A9N9TTU6_PHYSR</name>
<keyword evidence="3" id="KW-0808">Transferase</keyword>
<dbReference type="OrthoDB" id="414243at2759"/>
<reference evidence="8" key="1">
    <citation type="submission" date="2022-01" db="EMBL/GenBank/DDBJ databases">
        <authorList>
            <person name="King R."/>
        </authorList>
    </citation>
    <scope>NUCLEOTIDE SEQUENCE</scope>
</reference>
<dbReference type="GO" id="GO:0006749">
    <property type="term" value="P:glutathione metabolic process"/>
    <property type="evidence" value="ECO:0007669"/>
    <property type="project" value="TreeGrafter"/>
</dbReference>
<dbReference type="SFLD" id="SFLDG00363">
    <property type="entry name" value="AMPS_(cytGST):_Alpha-__Mu-__Pi"/>
    <property type="match status" value="1"/>
</dbReference>
<dbReference type="AlphaFoldDB" id="A0A9N9TTU6"/>
<dbReference type="FunFam" id="1.20.1050.10:FF:000030">
    <property type="entry name" value="Glutathione S-transferase S1"/>
    <property type="match status" value="1"/>
</dbReference>
<dbReference type="InterPro" id="IPR036249">
    <property type="entry name" value="Thioredoxin-like_sf"/>
</dbReference>
<dbReference type="SFLD" id="SFLDG01205">
    <property type="entry name" value="AMPS.1"/>
    <property type="match status" value="1"/>
</dbReference>
<dbReference type="PROSITE" id="PS50404">
    <property type="entry name" value="GST_NTER"/>
    <property type="match status" value="1"/>
</dbReference>
<dbReference type="Gene3D" id="1.20.1050.10">
    <property type="match status" value="1"/>
</dbReference>
<comment type="subunit">
    <text evidence="1">Homodimer.</text>
</comment>
<dbReference type="SUPFAM" id="SSF52833">
    <property type="entry name" value="Thioredoxin-like"/>
    <property type="match status" value="1"/>
</dbReference>
<evidence type="ECO:0000256" key="4">
    <source>
        <dbReference type="ARBA" id="ARBA00038317"/>
    </source>
</evidence>
<dbReference type="GO" id="GO:0004602">
    <property type="term" value="F:glutathione peroxidase activity"/>
    <property type="evidence" value="ECO:0007669"/>
    <property type="project" value="UniProtKB-ARBA"/>
</dbReference>
<dbReference type="InterPro" id="IPR004045">
    <property type="entry name" value="Glutathione_S-Trfase_N"/>
</dbReference>
<comment type="catalytic activity">
    <reaction evidence="5">
        <text>RX + glutathione = an S-substituted glutathione + a halide anion + H(+)</text>
        <dbReference type="Rhea" id="RHEA:16437"/>
        <dbReference type="ChEBI" id="CHEBI:15378"/>
        <dbReference type="ChEBI" id="CHEBI:16042"/>
        <dbReference type="ChEBI" id="CHEBI:17792"/>
        <dbReference type="ChEBI" id="CHEBI:57925"/>
        <dbReference type="ChEBI" id="CHEBI:90779"/>
        <dbReference type="EC" id="2.5.1.18"/>
    </reaction>
</comment>
<dbReference type="InterPro" id="IPR010987">
    <property type="entry name" value="Glutathione-S-Trfase_C-like"/>
</dbReference>
<dbReference type="Pfam" id="PF02798">
    <property type="entry name" value="GST_N"/>
    <property type="match status" value="1"/>
</dbReference>
<evidence type="ECO:0000259" key="6">
    <source>
        <dbReference type="PROSITE" id="PS50404"/>
    </source>
</evidence>